<keyword evidence="2" id="KW-0808">Transferase</keyword>
<dbReference type="InterPro" id="IPR005299">
    <property type="entry name" value="MeTrfase_7"/>
</dbReference>
<proteinExistence type="predicted"/>
<keyword evidence="4" id="KW-0460">Magnesium</keyword>
<keyword evidence="1" id="KW-0489">Methyltransferase</keyword>
<evidence type="ECO:0000256" key="1">
    <source>
        <dbReference type="ARBA" id="ARBA00022603"/>
    </source>
</evidence>
<evidence type="ECO:0000313" key="6">
    <source>
        <dbReference type="Proteomes" id="UP001372338"/>
    </source>
</evidence>
<evidence type="ECO:0000256" key="4">
    <source>
        <dbReference type="ARBA" id="ARBA00022842"/>
    </source>
</evidence>
<comment type="caution">
    <text evidence="5">The sequence shown here is derived from an EMBL/GenBank/DDBJ whole genome shotgun (WGS) entry which is preliminary data.</text>
</comment>
<reference evidence="5 6" key="1">
    <citation type="submission" date="2024-01" db="EMBL/GenBank/DDBJ databases">
        <title>The genomes of 5 underutilized Papilionoideae crops provide insights into root nodulation and disease resistanc.</title>
        <authorList>
            <person name="Yuan L."/>
        </authorList>
    </citation>
    <scope>NUCLEOTIDE SEQUENCE [LARGE SCALE GENOMIC DNA]</scope>
    <source>
        <strain evidence="5">ZHUSHIDOU_FW_LH</strain>
        <tissue evidence="5">Leaf</tissue>
    </source>
</reference>
<dbReference type="Pfam" id="PF03492">
    <property type="entry name" value="Methyltransf_7"/>
    <property type="match status" value="1"/>
</dbReference>
<dbReference type="PANTHER" id="PTHR31009">
    <property type="entry name" value="S-ADENOSYL-L-METHIONINE:CARBOXYL METHYLTRANSFERASE FAMILY PROTEIN"/>
    <property type="match status" value="1"/>
</dbReference>
<evidence type="ECO:0000256" key="2">
    <source>
        <dbReference type="ARBA" id="ARBA00022679"/>
    </source>
</evidence>
<accession>A0AAN9F6K9</accession>
<dbReference type="Gene3D" id="3.40.50.150">
    <property type="entry name" value="Vaccinia Virus protein VP39"/>
    <property type="match status" value="1"/>
</dbReference>
<dbReference type="AlphaFoldDB" id="A0AAN9F6K9"/>
<dbReference type="GO" id="GO:0032259">
    <property type="term" value="P:methylation"/>
    <property type="evidence" value="ECO:0007669"/>
    <property type="project" value="UniProtKB-KW"/>
</dbReference>
<protein>
    <submittedName>
        <fullName evidence="5">Uncharacterized protein</fullName>
    </submittedName>
</protein>
<keyword evidence="3" id="KW-0479">Metal-binding</keyword>
<gene>
    <name evidence="5" type="ORF">RIF29_22603</name>
</gene>
<name>A0AAN9F6K9_CROPI</name>
<dbReference type="GO" id="GO:0046872">
    <property type="term" value="F:metal ion binding"/>
    <property type="evidence" value="ECO:0007669"/>
    <property type="project" value="UniProtKB-KW"/>
</dbReference>
<dbReference type="Gene3D" id="1.10.1200.270">
    <property type="entry name" value="Methyltransferase, alpha-helical capping domain"/>
    <property type="match status" value="1"/>
</dbReference>
<keyword evidence="6" id="KW-1185">Reference proteome</keyword>
<dbReference type="GO" id="GO:0008168">
    <property type="term" value="F:methyltransferase activity"/>
    <property type="evidence" value="ECO:0007669"/>
    <property type="project" value="UniProtKB-KW"/>
</dbReference>
<dbReference type="Proteomes" id="UP001372338">
    <property type="component" value="Unassembled WGS sequence"/>
</dbReference>
<dbReference type="SUPFAM" id="SSF53335">
    <property type="entry name" value="S-adenosyl-L-methionine-dependent methyltransferases"/>
    <property type="match status" value="1"/>
</dbReference>
<evidence type="ECO:0000256" key="3">
    <source>
        <dbReference type="ARBA" id="ARBA00022723"/>
    </source>
</evidence>
<dbReference type="InterPro" id="IPR029063">
    <property type="entry name" value="SAM-dependent_MTases_sf"/>
</dbReference>
<organism evidence="5 6">
    <name type="scientific">Crotalaria pallida</name>
    <name type="common">Smooth rattlebox</name>
    <name type="synonym">Crotalaria striata</name>
    <dbReference type="NCBI Taxonomy" id="3830"/>
    <lineage>
        <taxon>Eukaryota</taxon>
        <taxon>Viridiplantae</taxon>
        <taxon>Streptophyta</taxon>
        <taxon>Embryophyta</taxon>
        <taxon>Tracheophyta</taxon>
        <taxon>Spermatophyta</taxon>
        <taxon>Magnoliopsida</taxon>
        <taxon>eudicotyledons</taxon>
        <taxon>Gunneridae</taxon>
        <taxon>Pentapetalae</taxon>
        <taxon>rosids</taxon>
        <taxon>fabids</taxon>
        <taxon>Fabales</taxon>
        <taxon>Fabaceae</taxon>
        <taxon>Papilionoideae</taxon>
        <taxon>50 kb inversion clade</taxon>
        <taxon>genistoids sensu lato</taxon>
        <taxon>core genistoids</taxon>
        <taxon>Crotalarieae</taxon>
        <taxon>Crotalaria</taxon>
    </lineage>
</organism>
<dbReference type="EMBL" id="JAYWIO010000004">
    <property type="protein sequence ID" value="KAK7269841.1"/>
    <property type="molecule type" value="Genomic_DNA"/>
</dbReference>
<dbReference type="InterPro" id="IPR042086">
    <property type="entry name" value="MeTrfase_capping"/>
</dbReference>
<sequence>MFRDTIKAGEEFIKEAIAKNFNHTFLVEPTRPICIADLGCSTGPNTFIAMQSIIDAIDLQFQSKGLAAQMPEFQVFFNDHVLNDFNTLYKNLPPNKKYFAAGVPGSFHGRLFPKATLHFVHSSSSLFWLSKVPKEIMDKSSSAWNKGRIHHLNAPKGVVDAYEAQYKVDLENFLNARAEEVVENGLMLLQFPVVTDMILDSDVHPSKPFEIMGSCLLKMAKESGHLYIVGRIPLVASAVQINKQMAR</sequence>
<evidence type="ECO:0000313" key="5">
    <source>
        <dbReference type="EMBL" id="KAK7269841.1"/>
    </source>
</evidence>